<dbReference type="AlphaFoldDB" id="A0AA88T5F8"/>
<feature type="region of interest" description="Disordered" evidence="1">
    <location>
        <begin position="1"/>
        <end position="25"/>
    </location>
</feature>
<comment type="caution">
    <text evidence="2">The sequence shown here is derived from an EMBL/GenBank/DDBJ whole genome shotgun (WGS) entry which is preliminary data.</text>
</comment>
<reference evidence="2" key="1">
    <citation type="submission" date="2023-08" db="EMBL/GenBank/DDBJ databases">
        <title>Pelteobagrus vachellii genome.</title>
        <authorList>
            <person name="Liu H."/>
        </authorList>
    </citation>
    <scope>NUCLEOTIDE SEQUENCE</scope>
    <source>
        <strain evidence="2">PRFRI_2022a</strain>
        <tissue evidence="2">Muscle</tissue>
    </source>
</reference>
<proteinExistence type="predicted"/>
<gene>
    <name evidence="2" type="ORF">Q7C36_002882</name>
</gene>
<dbReference type="EMBL" id="JAVHJS010000003">
    <property type="protein sequence ID" value="KAK2863728.1"/>
    <property type="molecule type" value="Genomic_DNA"/>
</dbReference>
<protein>
    <submittedName>
        <fullName evidence="2">Uncharacterized protein</fullName>
    </submittedName>
</protein>
<organism evidence="2 3">
    <name type="scientific">Tachysurus vachellii</name>
    <name type="common">Darkbarbel catfish</name>
    <name type="synonym">Pelteobagrus vachellii</name>
    <dbReference type="NCBI Taxonomy" id="175792"/>
    <lineage>
        <taxon>Eukaryota</taxon>
        <taxon>Metazoa</taxon>
        <taxon>Chordata</taxon>
        <taxon>Craniata</taxon>
        <taxon>Vertebrata</taxon>
        <taxon>Euteleostomi</taxon>
        <taxon>Actinopterygii</taxon>
        <taxon>Neopterygii</taxon>
        <taxon>Teleostei</taxon>
        <taxon>Ostariophysi</taxon>
        <taxon>Siluriformes</taxon>
        <taxon>Bagridae</taxon>
        <taxon>Tachysurus</taxon>
    </lineage>
</organism>
<evidence type="ECO:0000256" key="1">
    <source>
        <dbReference type="SAM" id="MobiDB-lite"/>
    </source>
</evidence>
<sequence length="91" mass="10595">MTPRMTAKAGVERQPSVSSSFECRKEQPLKQRLKKKLQRFDDKREEWVFGRKKNHTSGSIKDEAIIMLEKLHAIGYKPVLLLGKENKNKEV</sequence>
<dbReference type="Proteomes" id="UP001187315">
    <property type="component" value="Unassembled WGS sequence"/>
</dbReference>
<evidence type="ECO:0000313" key="2">
    <source>
        <dbReference type="EMBL" id="KAK2863728.1"/>
    </source>
</evidence>
<evidence type="ECO:0000313" key="3">
    <source>
        <dbReference type="Proteomes" id="UP001187315"/>
    </source>
</evidence>
<accession>A0AA88T5F8</accession>
<keyword evidence="3" id="KW-1185">Reference proteome</keyword>
<name>A0AA88T5F8_TACVA</name>